<keyword evidence="2" id="KW-0496">Mitochondrion</keyword>
<feature type="transmembrane region" description="Helical" evidence="1">
    <location>
        <begin position="79"/>
        <end position="96"/>
    </location>
</feature>
<feature type="transmembrane region" description="Helical" evidence="1">
    <location>
        <begin position="116"/>
        <end position="138"/>
    </location>
</feature>
<keyword evidence="1" id="KW-0812">Transmembrane</keyword>
<dbReference type="CTD" id="4541"/>
<keyword evidence="1" id="KW-1133">Transmembrane helix</keyword>
<reference evidence="2" key="1">
    <citation type="submission" date="2012-03" db="EMBL/GenBank/DDBJ databases">
        <title>The complete mitochondrial genome sequence of Pomphorhynchus rocci (Acanthocephala: Palaeacanthocephala).</title>
        <authorList>
            <person name="Pan T."/>
            <person name="Nie P."/>
        </authorList>
    </citation>
    <scope>NUCLEOTIDE SEQUENCE</scope>
</reference>
<name>A0A806GYX3_9BILA</name>
<proteinExistence type="predicted"/>
<evidence type="ECO:0000256" key="1">
    <source>
        <dbReference type="SAM" id="Phobius"/>
    </source>
</evidence>
<geneLocation type="mitochondrion" evidence="2"/>
<protein>
    <submittedName>
        <fullName evidence="2">NADH dehydrogenase subunit 6</fullName>
    </submittedName>
</protein>
<feature type="transmembrane region" description="Helical" evidence="1">
    <location>
        <begin position="49"/>
        <end position="67"/>
    </location>
</feature>
<evidence type="ECO:0000313" key="2">
    <source>
        <dbReference type="EMBL" id="AFJ54210.1"/>
    </source>
</evidence>
<dbReference type="AlphaFoldDB" id="A0A806GYX3"/>
<keyword evidence="1" id="KW-0472">Membrane</keyword>
<feature type="transmembrane region" description="Helical" evidence="1">
    <location>
        <begin position="7"/>
        <end position="37"/>
    </location>
</feature>
<accession>A0A806GYX3</accession>
<organism evidence="2">
    <name type="scientific">Pomphorhynchus rocci</name>
    <dbReference type="NCBI Taxonomy" id="1183240"/>
    <lineage>
        <taxon>Eukaryota</taxon>
        <taxon>Metazoa</taxon>
        <taxon>Spiralia</taxon>
        <taxon>Lophotrochozoa</taxon>
        <taxon>Acanthocephala</taxon>
        <taxon>Palaeacanthocephala</taxon>
        <taxon>Echinorhynchida</taxon>
        <taxon>Pomphorhynchidae</taxon>
        <taxon>Pomphorhynchus</taxon>
    </lineage>
</organism>
<sequence length="147" mass="15501">MGAIVVMVMVVCLVGFSFWGLGGLGVNVWFLASVLAVLSGFSHVSWEGWLMLAMANVGGILVLTVYASSTDGFHNKLSSPLVLMGGVLVIWFTLSLGSSSEGVSLGDGLVYSSCSWLTMSVSGLMLIYVMVVYNCLLYSGEGALRTL</sequence>
<dbReference type="RefSeq" id="YP_010258326.1">
    <property type="nucleotide sequence ID" value="NC_060484.1"/>
</dbReference>
<gene>
    <name evidence="2" type="primary">ND6</name>
</gene>
<dbReference type="EMBL" id="JQ824373">
    <property type="protein sequence ID" value="AFJ54210.1"/>
    <property type="molecule type" value="Genomic_DNA"/>
</dbReference>
<dbReference type="GeneID" id="70603626"/>